<keyword evidence="1" id="KW-0472">Membrane</keyword>
<keyword evidence="1" id="KW-1133">Transmembrane helix</keyword>
<evidence type="ECO:0000313" key="3">
    <source>
        <dbReference type="Proteomes" id="UP000823749"/>
    </source>
</evidence>
<gene>
    <name evidence="2" type="ORF">RHGRI_022867</name>
</gene>
<dbReference type="InterPro" id="IPR004158">
    <property type="entry name" value="DUF247_pln"/>
</dbReference>
<dbReference type="PANTHER" id="PTHR31170">
    <property type="entry name" value="BNAC04G53230D PROTEIN"/>
    <property type="match status" value="1"/>
</dbReference>
<evidence type="ECO:0000256" key="1">
    <source>
        <dbReference type="SAM" id="Phobius"/>
    </source>
</evidence>
<proteinExistence type="predicted"/>
<feature type="transmembrane region" description="Helical" evidence="1">
    <location>
        <begin position="417"/>
        <end position="438"/>
    </location>
</feature>
<dbReference type="EMBL" id="JACTNZ010000008">
    <property type="protein sequence ID" value="KAG5534888.1"/>
    <property type="molecule type" value="Genomic_DNA"/>
</dbReference>
<keyword evidence="3" id="KW-1185">Reference proteome</keyword>
<dbReference type="PANTHER" id="PTHR31170:SF18">
    <property type="entry name" value="(WILD MALAYSIAN BANANA) HYPOTHETICAL PROTEIN"/>
    <property type="match status" value="1"/>
</dbReference>
<comment type="caution">
    <text evidence="2">The sequence shown here is derived from an EMBL/GenBank/DDBJ whole genome shotgun (WGS) entry which is preliminary data.</text>
</comment>
<dbReference type="Pfam" id="PF03140">
    <property type="entry name" value="DUF247"/>
    <property type="match status" value="1"/>
</dbReference>
<reference evidence="2" key="1">
    <citation type="submission" date="2020-08" db="EMBL/GenBank/DDBJ databases">
        <title>Plant Genome Project.</title>
        <authorList>
            <person name="Zhang R.-G."/>
        </authorList>
    </citation>
    <scope>NUCLEOTIDE SEQUENCE</scope>
    <source>
        <strain evidence="2">WSP0</strain>
        <tissue evidence="2">Leaf</tissue>
    </source>
</reference>
<dbReference type="Proteomes" id="UP000823749">
    <property type="component" value="Chromosome 8"/>
</dbReference>
<name>A0AAV6J300_9ERIC</name>
<dbReference type="AlphaFoldDB" id="A0AAV6J300"/>
<evidence type="ECO:0000313" key="2">
    <source>
        <dbReference type="EMBL" id="KAG5534888.1"/>
    </source>
</evidence>
<protein>
    <submittedName>
        <fullName evidence="2">Uncharacterized protein</fullName>
    </submittedName>
</protein>
<keyword evidence="1" id="KW-0812">Transmembrane</keyword>
<organism evidence="2 3">
    <name type="scientific">Rhododendron griersonianum</name>
    <dbReference type="NCBI Taxonomy" id="479676"/>
    <lineage>
        <taxon>Eukaryota</taxon>
        <taxon>Viridiplantae</taxon>
        <taxon>Streptophyta</taxon>
        <taxon>Embryophyta</taxon>
        <taxon>Tracheophyta</taxon>
        <taxon>Spermatophyta</taxon>
        <taxon>Magnoliopsida</taxon>
        <taxon>eudicotyledons</taxon>
        <taxon>Gunneridae</taxon>
        <taxon>Pentapetalae</taxon>
        <taxon>asterids</taxon>
        <taxon>Ericales</taxon>
        <taxon>Ericaceae</taxon>
        <taxon>Ericoideae</taxon>
        <taxon>Rhodoreae</taxon>
        <taxon>Rhododendron</taxon>
    </lineage>
</organism>
<sequence>MPGAGGVDEVEPVQQSSINEEWVVEIRNELDQLLRDGPTALQERLSKKRSMICKVPALLKNLNNKAYEPQMASFGPYHYGKEHLMPMEKHKLNTLLHLLTKSGKPLESYVDALAPVVQDLKDCYDALPPSWRKDTSGFLKLMVLDGCFMLHILDRWTRDFLGDLETAGIERDMLLLENQLPMLVLVKIDQVRNGGEPREEFIQKLVLDYWELSSPQPLRMGKCLHLLDSCRMALFGDEKYVSDTDSSDRTTFQFWSAIELTEAGIRLEPAKSVRTQETISFNANDGVLTLPTIVVDHAMESMFLNLIAFDGLCIGDLRGEVTSFIYFMRQLIKTPRDVSVLTSSHILKNNGIGSDEAIFQLFDSLSKEAPILNPPTKMCFDVYKRIQQYRRKPQKRLRAYVVHAYHESTNWSPWACWSILAAILLFILSFLQTWYTLYPYYHPRK</sequence>
<accession>A0AAV6J300</accession>